<dbReference type="InterPro" id="IPR002777">
    <property type="entry name" value="PFD_beta-like"/>
</dbReference>
<dbReference type="GO" id="GO:0051087">
    <property type="term" value="F:protein-folding chaperone binding"/>
    <property type="evidence" value="ECO:0007669"/>
    <property type="project" value="TreeGrafter"/>
</dbReference>
<dbReference type="EMBL" id="JAIWYP010000007">
    <property type="protein sequence ID" value="KAH3798080.1"/>
    <property type="molecule type" value="Genomic_DNA"/>
</dbReference>
<comment type="similarity">
    <text evidence="1">Belongs to the prefoldin subunit beta family.</text>
</comment>
<dbReference type="InterPro" id="IPR009053">
    <property type="entry name" value="Prefoldin"/>
</dbReference>
<dbReference type="OrthoDB" id="248120at2759"/>
<evidence type="ECO:0000313" key="4">
    <source>
        <dbReference type="EMBL" id="KAH3798080.1"/>
    </source>
</evidence>
<dbReference type="GO" id="GO:0006457">
    <property type="term" value="P:protein folding"/>
    <property type="evidence" value="ECO:0007669"/>
    <property type="project" value="InterPro"/>
</dbReference>
<dbReference type="FunFam" id="1.10.287.370:FF:000003">
    <property type="entry name" value="Prefoldin subunit 6"/>
    <property type="match status" value="1"/>
</dbReference>
<organism evidence="4 5">
    <name type="scientific">Dreissena polymorpha</name>
    <name type="common">Zebra mussel</name>
    <name type="synonym">Mytilus polymorpha</name>
    <dbReference type="NCBI Taxonomy" id="45954"/>
    <lineage>
        <taxon>Eukaryota</taxon>
        <taxon>Metazoa</taxon>
        <taxon>Spiralia</taxon>
        <taxon>Lophotrochozoa</taxon>
        <taxon>Mollusca</taxon>
        <taxon>Bivalvia</taxon>
        <taxon>Autobranchia</taxon>
        <taxon>Heteroconchia</taxon>
        <taxon>Euheterodonta</taxon>
        <taxon>Imparidentia</taxon>
        <taxon>Neoheterodontei</taxon>
        <taxon>Myida</taxon>
        <taxon>Dreissenoidea</taxon>
        <taxon>Dreissenidae</taxon>
        <taxon>Dreissena</taxon>
    </lineage>
</organism>
<dbReference type="Proteomes" id="UP000828390">
    <property type="component" value="Unassembled WGS sequence"/>
</dbReference>
<dbReference type="GO" id="GO:0051082">
    <property type="term" value="F:unfolded protein binding"/>
    <property type="evidence" value="ECO:0007669"/>
    <property type="project" value="InterPro"/>
</dbReference>
<dbReference type="Pfam" id="PF01920">
    <property type="entry name" value="Prefoldin_2"/>
    <property type="match status" value="1"/>
</dbReference>
<protein>
    <recommendedName>
        <fullName evidence="6">Prefoldin subunit 6</fullName>
    </recommendedName>
</protein>
<gene>
    <name evidence="4" type="ORF">DPMN_151670</name>
</gene>
<keyword evidence="5" id="KW-1185">Reference proteome</keyword>
<dbReference type="GO" id="GO:0051131">
    <property type="term" value="P:chaperone-mediated protein complex assembly"/>
    <property type="evidence" value="ECO:0007669"/>
    <property type="project" value="TreeGrafter"/>
</dbReference>
<keyword evidence="2" id="KW-0143">Chaperone</keyword>
<dbReference type="CDD" id="cd23161">
    <property type="entry name" value="Prefoldin_6"/>
    <property type="match status" value="1"/>
</dbReference>
<keyword evidence="3" id="KW-0175">Coiled coil</keyword>
<comment type="caution">
    <text evidence="4">The sequence shown here is derived from an EMBL/GenBank/DDBJ whole genome shotgun (WGS) entry which is preliminary data.</text>
</comment>
<dbReference type="GO" id="GO:0005737">
    <property type="term" value="C:cytoplasm"/>
    <property type="evidence" value="ECO:0007669"/>
    <property type="project" value="TreeGrafter"/>
</dbReference>
<feature type="coiled-coil region" evidence="3">
    <location>
        <begin position="3"/>
        <end position="54"/>
    </location>
</feature>
<evidence type="ECO:0000313" key="5">
    <source>
        <dbReference type="Proteomes" id="UP000828390"/>
    </source>
</evidence>
<evidence type="ECO:0000256" key="1">
    <source>
        <dbReference type="ARBA" id="ARBA00008045"/>
    </source>
</evidence>
<dbReference type="AlphaFoldDB" id="A0A9D4J4G8"/>
<dbReference type="SUPFAM" id="SSF46579">
    <property type="entry name" value="Prefoldin"/>
    <property type="match status" value="1"/>
</dbReference>
<evidence type="ECO:0000256" key="2">
    <source>
        <dbReference type="ARBA" id="ARBA00023186"/>
    </source>
</evidence>
<dbReference type="GO" id="GO:0016272">
    <property type="term" value="C:prefoldin complex"/>
    <property type="evidence" value="ECO:0007669"/>
    <property type="project" value="InterPro"/>
</dbReference>
<feature type="coiled-coil region" evidence="3">
    <location>
        <begin position="91"/>
        <end position="125"/>
    </location>
</feature>
<evidence type="ECO:0008006" key="6">
    <source>
        <dbReference type="Google" id="ProtNLM"/>
    </source>
</evidence>
<proteinExistence type="inferred from homology"/>
<reference evidence="4" key="2">
    <citation type="submission" date="2020-11" db="EMBL/GenBank/DDBJ databases">
        <authorList>
            <person name="McCartney M.A."/>
            <person name="Auch B."/>
            <person name="Kono T."/>
            <person name="Mallez S."/>
            <person name="Becker A."/>
            <person name="Gohl D.M."/>
            <person name="Silverstein K.A.T."/>
            <person name="Koren S."/>
            <person name="Bechman K.B."/>
            <person name="Herman A."/>
            <person name="Abrahante J.E."/>
            <person name="Garbe J."/>
        </authorList>
    </citation>
    <scope>NUCLEOTIDE SEQUENCE</scope>
    <source>
        <strain evidence="4">Duluth1</strain>
        <tissue evidence="4">Whole animal</tissue>
    </source>
</reference>
<evidence type="ECO:0000256" key="3">
    <source>
        <dbReference type="SAM" id="Coils"/>
    </source>
</evidence>
<name>A0A9D4J4G8_DREPO</name>
<sequence length="126" mass="14665">MMDSELQKKLSSELEKYQSLQKEHQKYVKARQVLDGQLSENKLVKEELDRLEVAANVYRMIGPVLVKQEVTEAKENVQKRIDYISGEVTRHEGLIKDVDKKQDAMKEALQKLQSQYQQMQQKAAKS</sequence>
<dbReference type="Gene3D" id="1.10.287.370">
    <property type="match status" value="1"/>
</dbReference>
<accession>A0A9D4J4G8</accession>
<dbReference type="PANTHER" id="PTHR21431:SF0">
    <property type="entry name" value="PREFOLDIN SUBUNIT 6"/>
    <property type="match status" value="1"/>
</dbReference>
<reference evidence="4" key="1">
    <citation type="journal article" date="2019" name="bioRxiv">
        <title>The Genome of the Zebra Mussel, Dreissena polymorpha: A Resource for Invasive Species Research.</title>
        <authorList>
            <person name="McCartney M.A."/>
            <person name="Auch B."/>
            <person name="Kono T."/>
            <person name="Mallez S."/>
            <person name="Zhang Y."/>
            <person name="Obille A."/>
            <person name="Becker A."/>
            <person name="Abrahante J.E."/>
            <person name="Garbe J."/>
            <person name="Badalamenti J.P."/>
            <person name="Herman A."/>
            <person name="Mangelson H."/>
            <person name="Liachko I."/>
            <person name="Sullivan S."/>
            <person name="Sone E.D."/>
            <person name="Koren S."/>
            <person name="Silverstein K.A.T."/>
            <person name="Beckman K.B."/>
            <person name="Gohl D.M."/>
        </authorList>
    </citation>
    <scope>NUCLEOTIDE SEQUENCE</scope>
    <source>
        <strain evidence="4">Duluth1</strain>
        <tissue evidence="4">Whole animal</tissue>
    </source>
</reference>
<dbReference type="PANTHER" id="PTHR21431">
    <property type="entry name" value="PREFOLDIN SUBUNIT 6"/>
    <property type="match status" value="1"/>
</dbReference>